<dbReference type="EMBL" id="CP028886">
    <property type="protein sequence ID" value="AYE36915.1"/>
    <property type="molecule type" value="Genomic_DNA"/>
</dbReference>
<keyword evidence="2" id="KW-0614">Plasmid</keyword>
<evidence type="ECO:0000313" key="3">
    <source>
        <dbReference type="Proteomes" id="UP000275571"/>
    </source>
</evidence>
<dbReference type="Proteomes" id="UP000275571">
    <property type="component" value="Plasmid lp32-A"/>
</dbReference>
<accession>A0A386PPG0</accession>
<feature type="region of interest" description="Disordered" evidence="1">
    <location>
        <begin position="234"/>
        <end position="259"/>
    </location>
</feature>
<organism evidence="2 3">
    <name type="scientific">Borrelia turcica IST7</name>
    <dbReference type="NCBI Taxonomy" id="1104446"/>
    <lineage>
        <taxon>Bacteria</taxon>
        <taxon>Pseudomonadati</taxon>
        <taxon>Spirochaetota</taxon>
        <taxon>Spirochaetia</taxon>
        <taxon>Spirochaetales</taxon>
        <taxon>Borreliaceae</taxon>
        <taxon>Borrelia</taxon>
    </lineage>
</organism>
<dbReference type="AlphaFoldDB" id="A0A386PPG0"/>
<gene>
    <name evidence="2" type="ORF">DB313_05290</name>
</gene>
<proteinExistence type="predicted"/>
<feature type="compositionally biased region" description="Polar residues" evidence="1">
    <location>
        <begin position="249"/>
        <end position="259"/>
    </location>
</feature>
<dbReference type="RefSeq" id="WP_120104836.1">
    <property type="nucleotide sequence ID" value="NZ_CP028886.1"/>
</dbReference>
<evidence type="ECO:0000313" key="2">
    <source>
        <dbReference type="EMBL" id="AYE36915.1"/>
    </source>
</evidence>
<protein>
    <submittedName>
        <fullName evidence="2">Uncharacterized protein</fullName>
    </submittedName>
</protein>
<keyword evidence="3" id="KW-1185">Reference proteome</keyword>
<dbReference type="KEGG" id="btur:DB313_05290"/>
<reference evidence="2 3" key="1">
    <citation type="journal article" date="2018" name="Infect. Genet. Evol.">
        <title>Genome-wide analysis of Borrelia turcica and 'Candidatus Borrelia tachyglossi' shows relapsing fever-like genomes with unique genomic links to Lyme disease Borrelia.</title>
        <authorList>
            <person name="Gofton A.W."/>
            <person name="Margos G."/>
            <person name="Fingerle V."/>
            <person name="Hepner S."/>
            <person name="Loh S.M."/>
            <person name="Ryan U."/>
            <person name="Irwin P."/>
            <person name="Oskam C.L."/>
        </authorList>
    </citation>
    <scope>NUCLEOTIDE SEQUENCE [LARGE SCALE GENOMIC DNA]</scope>
    <source>
        <strain evidence="2 3">IST7</strain>
        <plasmid evidence="2">lp32-A</plasmid>
    </source>
</reference>
<name>A0A386PPG0_9SPIR</name>
<feature type="compositionally biased region" description="Basic and acidic residues" evidence="1">
    <location>
        <begin position="235"/>
        <end position="246"/>
    </location>
</feature>
<dbReference type="OrthoDB" id="351074at2"/>
<evidence type="ECO:0000256" key="1">
    <source>
        <dbReference type="SAM" id="MobiDB-lite"/>
    </source>
</evidence>
<dbReference type="Pfam" id="PF02414">
    <property type="entry name" value="Borrelia_orfA"/>
    <property type="match status" value="1"/>
</dbReference>
<geneLocation type="plasmid" evidence="3">
    <name>lp32-a</name>
</geneLocation>
<dbReference type="InterPro" id="IPR003459">
    <property type="entry name" value="Borrelia_plasmid_OrfA"/>
</dbReference>
<sequence length="417" mass="48189">MIPQKPLFFKKTTKDKEVLLQKLIKNSQEATSHTKSVTINYVKSRIARTQTQIERSYKICWAIEVKTIEYYESGRLRHYSACDIHRMVNSILASKNSKPYASSTLRGDIKVLKELKLIEAVTKYLGDGNGGFSFYVINHKKWKDYKTIIKTHYENKLINDLANAKITGIFEEKIDSILFDEELETEIVEVENSQEGIEQIETDKLSNGGAQNSDLISKDIRSLYKYKNSKKSTLKRVEENGTDTKNRAKSNSSTKTRPKTAYNTTYEDYMEVRLESNYRVSRATMAKIRCNSNNVNTYRNALRNLEAGILVYGRDYLIGDITEHFTSEFVGEYSGKVWMMNPNTAKTNDFYKIWGRFTDKYTNKYKQQEMLSSRTYSDGYGNMSELDANGRFIERGVKPISGLLDKFRQDINKDSVI</sequence>